<evidence type="ECO:0000313" key="7">
    <source>
        <dbReference type="Proteomes" id="UP000087766"/>
    </source>
</evidence>
<dbReference type="PANTHER" id="PTHR24012">
    <property type="entry name" value="RNA BINDING PROTEIN"/>
    <property type="match status" value="1"/>
</dbReference>
<dbReference type="AlphaFoldDB" id="A0A1S3TQ30"/>
<feature type="domain" description="RRM" evidence="6">
    <location>
        <begin position="195"/>
        <end position="270"/>
    </location>
</feature>
<accession>A0A1S3TQ30</accession>
<evidence type="ECO:0000256" key="3">
    <source>
        <dbReference type="PROSITE-ProRule" id="PRU00176"/>
    </source>
</evidence>
<dbReference type="SMART" id="SM00456">
    <property type="entry name" value="WW"/>
    <property type="match status" value="1"/>
</dbReference>
<feature type="domain" description="WW" evidence="5">
    <location>
        <begin position="434"/>
        <end position="461"/>
    </location>
</feature>
<dbReference type="OrthoDB" id="410044at2759"/>
<evidence type="ECO:0000256" key="4">
    <source>
        <dbReference type="SAM" id="MobiDB-lite"/>
    </source>
</evidence>
<dbReference type="KEGG" id="vra:106757665"/>
<dbReference type="InterPro" id="IPR012677">
    <property type="entry name" value="Nucleotide-bd_a/b_plait_sf"/>
</dbReference>
<dbReference type="SMART" id="SM00360">
    <property type="entry name" value="RRM"/>
    <property type="match status" value="2"/>
</dbReference>
<proteinExistence type="predicted"/>
<sequence length="514" mass="57508">MEIPKEQMEQRLNFNGDPSNPHSHDNGNGFNHLPPLDSGYALNHSVPRPLRKRPWHHSNQGTSPDQVDSANNVKVYVAPVPRTATEAEIRPVFEEHGTIIEVVLLKDKRTGVRQGSCFVKYATFDGADRAIKALNNQYTFVGESYPVVVKFADRELERLGVRGFCRNMEKKDPLEGVRGFCRNMEKKDPLEVVADKVFVSCFNKEASKKEIEEIFSPYGHVEDIFIATSRGYAFVKFSNREMALAAIKGLNRTFTMRGCDHPLIVRFADPKRPRTGESRCNSLSVNSNFGPCSQEPAVWPLPNFGDPNCGGSMLPIAPHHSSIAHPQVTTHMQNWEPGATVVQHSFPPQQLHSQLGSMPFGSIQAPKLPSQTQPFITEVQRQSHPADSSVQNIEQHLSSQLASQTGSNPSTAAGNTPPDMPSSPQDEDFPECDWSEHYCPDGVKYYYNCVTCESRWEKPEEYALYEKESQKQPEPENNCCSVSQLSSCSSQQVAEKHQETNHDRRQSNTSPVVA</sequence>
<dbReference type="PROSITE" id="PS50102">
    <property type="entry name" value="RRM"/>
    <property type="match status" value="2"/>
</dbReference>
<dbReference type="InterPro" id="IPR000504">
    <property type="entry name" value="RRM_dom"/>
</dbReference>
<dbReference type="Proteomes" id="UP000087766">
    <property type="component" value="Chromosome 3"/>
</dbReference>
<dbReference type="GO" id="GO:0003723">
    <property type="term" value="F:RNA binding"/>
    <property type="evidence" value="ECO:0007669"/>
    <property type="project" value="UniProtKB-UniRule"/>
</dbReference>
<keyword evidence="1" id="KW-0677">Repeat</keyword>
<evidence type="ECO:0000259" key="5">
    <source>
        <dbReference type="PROSITE" id="PS50020"/>
    </source>
</evidence>
<feature type="domain" description="RRM" evidence="6">
    <location>
        <begin position="73"/>
        <end position="154"/>
    </location>
</feature>
<dbReference type="Pfam" id="PF00397">
    <property type="entry name" value="WW"/>
    <property type="match status" value="1"/>
</dbReference>
<feature type="compositionally biased region" description="Polar residues" evidence="4">
    <location>
        <begin position="378"/>
        <end position="414"/>
    </location>
</feature>
<reference evidence="8" key="2">
    <citation type="submission" date="2025-08" db="UniProtKB">
        <authorList>
            <consortium name="RefSeq"/>
        </authorList>
    </citation>
    <scope>IDENTIFICATION</scope>
    <source>
        <tissue evidence="8">Leaf</tissue>
    </source>
</reference>
<protein>
    <submittedName>
        <fullName evidence="8">Flowering time control protein FCA isoform X1</fullName>
    </submittedName>
</protein>
<feature type="region of interest" description="Disordered" evidence="4">
    <location>
        <begin position="491"/>
        <end position="514"/>
    </location>
</feature>
<evidence type="ECO:0000259" key="6">
    <source>
        <dbReference type="PROSITE" id="PS50102"/>
    </source>
</evidence>
<feature type="region of interest" description="Disordered" evidence="4">
    <location>
        <begin position="378"/>
        <end position="429"/>
    </location>
</feature>
<dbReference type="CDD" id="cd00201">
    <property type="entry name" value="WW"/>
    <property type="match status" value="1"/>
</dbReference>
<dbReference type="SUPFAM" id="SSF51045">
    <property type="entry name" value="WW domain"/>
    <property type="match status" value="1"/>
</dbReference>
<evidence type="ECO:0000256" key="2">
    <source>
        <dbReference type="ARBA" id="ARBA00022884"/>
    </source>
</evidence>
<dbReference type="RefSeq" id="XP_014495883.1">
    <property type="nucleotide sequence ID" value="XM_014640397.2"/>
</dbReference>
<feature type="compositionally biased region" description="Basic and acidic residues" evidence="4">
    <location>
        <begin position="494"/>
        <end position="506"/>
    </location>
</feature>
<dbReference type="SUPFAM" id="SSF54928">
    <property type="entry name" value="RNA-binding domain, RBD"/>
    <property type="match status" value="2"/>
</dbReference>
<keyword evidence="7" id="KW-1185">Reference proteome</keyword>
<gene>
    <name evidence="8" type="primary">LOC106757665</name>
</gene>
<dbReference type="Gene3D" id="3.30.70.330">
    <property type="match status" value="2"/>
</dbReference>
<dbReference type="STRING" id="3916.A0A1S3TQ30"/>
<keyword evidence="2 3" id="KW-0694">RNA-binding</keyword>
<feature type="compositionally biased region" description="Polar residues" evidence="4">
    <location>
        <begin position="10"/>
        <end position="29"/>
    </location>
</feature>
<feature type="compositionally biased region" description="Polar residues" evidence="4">
    <location>
        <begin position="57"/>
        <end position="70"/>
    </location>
</feature>
<dbReference type="Gene3D" id="2.20.70.10">
    <property type="match status" value="1"/>
</dbReference>
<dbReference type="Pfam" id="PF00076">
    <property type="entry name" value="RRM_1"/>
    <property type="match status" value="2"/>
</dbReference>
<name>A0A1S3TQ30_VIGRR</name>
<dbReference type="FunFam" id="3.30.70.330:FF:000858">
    <property type="entry name" value="Flowering time control protein FCA isoform B"/>
    <property type="match status" value="1"/>
</dbReference>
<feature type="region of interest" description="Disordered" evidence="4">
    <location>
        <begin position="1"/>
        <end position="70"/>
    </location>
</feature>
<dbReference type="GeneID" id="106757665"/>
<evidence type="ECO:0000313" key="8">
    <source>
        <dbReference type="RefSeq" id="XP_014495883.1"/>
    </source>
</evidence>
<dbReference type="InterPro" id="IPR001202">
    <property type="entry name" value="WW_dom"/>
</dbReference>
<organism evidence="7 8">
    <name type="scientific">Vigna radiata var. radiata</name>
    <name type="common">Mung bean</name>
    <name type="synonym">Phaseolus aureus</name>
    <dbReference type="NCBI Taxonomy" id="3916"/>
    <lineage>
        <taxon>Eukaryota</taxon>
        <taxon>Viridiplantae</taxon>
        <taxon>Streptophyta</taxon>
        <taxon>Embryophyta</taxon>
        <taxon>Tracheophyta</taxon>
        <taxon>Spermatophyta</taxon>
        <taxon>Magnoliopsida</taxon>
        <taxon>eudicotyledons</taxon>
        <taxon>Gunneridae</taxon>
        <taxon>Pentapetalae</taxon>
        <taxon>rosids</taxon>
        <taxon>fabids</taxon>
        <taxon>Fabales</taxon>
        <taxon>Fabaceae</taxon>
        <taxon>Papilionoideae</taxon>
        <taxon>50 kb inversion clade</taxon>
        <taxon>NPAAA clade</taxon>
        <taxon>indigoferoid/millettioid clade</taxon>
        <taxon>Phaseoleae</taxon>
        <taxon>Vigna</taxon>
    </lineage>
</organism>
<reference evidence="7" key="1">
    <citation type="journal article" date="2014" name="Nat. Commun.">
        <title>Genome sequence of mungbean and insights into evolution within Vigna species.</title>
        <authorList>
            <person name="Kang Y.J."/>
            <person name="Kim S.K."/>
            <person name="Kim M.Y."/>
            <person name="Lestari P."/>
            <person name="Kim K.H."/>
            <person name="Ha B.K."/>
            <person name="Jun T.H."/>
            <person name="Hwang W.J."/>
            <person name="Lee T."/>
            <person name="Lee J."/>
            <person name="Shim S."/>
            <person name="Yoon M.Y."/>
            <person name="Jang Y.E."/>
            <person name="Han K.S."/>
            <person name="Taeprayoon P."/>
            <person name="Yoon N."/>
            <person name="Somta P."/>
            <person name="Tanya P."/>
            <person name="Kim K.S."/>
            <person name="Gwag J.G."/>
            <person name="Moon J.K."/>
            <person name="Lee Y.H."/>
            <person name="Park B.S."/>
            <person name="Bombarely A."/>
            <person name="Doyle J.J."/>
            <person name="Jackson S.A."/>
            <person name="Schafleitner R."/>
            <person name="Srinives P."/>
            <person name="Varshney R.K."/>
            <person name="Lee S.H."/>
        </authorList>
    </citation>
    <scope>NUCLEOTIDE SEQUENCE [LARGE SCALE GENOMIC DNA]</scope>
    <source>
        <strain evidence="7">cv. VC1973A</strain>
    </source>
</reference>
<dbReference type="PROSITE" id="PS01159">
    <property type="entry name" value="WW_DOMAIN_1"/>
    <property type="match status" value="1"/>
</dbReference>
<dbReference type="InterPro" id="IPR036020">
    <property type="entry name" value="WW_dom_sf"/>
</dbReference>
<dbReference type="PROSITE" id="PS50020">
    <property type="entry name" value="WW_DOMAIN_2"/>
    <property type="match status" value="1"/>
</dbReference>
<evidence type="ECO:0000256" key="1">
    <source>
        <dbReference type="ARBA" id="ARBA00022737"/>
    </source>
</evidence>
<dbReference type="InterPro" id="IPR035979">
    <property type="entry name" value="RBD_domain_sf"/>
</dbReference>